<dbReference type="AlphaFoldDB" id="A0A370F8S7"/>
<dbReference type="GO" id="GO:0006508">
    <property type="term" value="P:proteolysis"/>
    <property type="evidence" value="ECO:0007669"/>
    <property type="project" value="UniProtKB-KW"/>
</dbReference>
<gene>
    <name evidence="2" type="ORF">DFR41_11447</name>
</gene>
<evidence type="ECO:0000256" key="1">
    <source>
        <dbReference type="SAM" id="Phobius"/>
    </source>
</evidence>
<feature type="transmembrane region" description="Helical" evidence="1">
    <location>
        <begin position="253"/>
        <end position="270"/>
    </location>
</feature>
<keyword evidence="1" id="KW-0472">Membrane</keyword>
<dbReference type="EMBL" id="QQAV01000014">
    <property type="protein sequence ID" value="RDI18599.1"/>
    <property type="molecule type" value="Genomic_DNA"/>
</dbReference>
<evidence type="ECO:0000313" key="3">
    <source>
        <dbReference type="Proteomes" id="UP000255265"/>
    </source>
</evidence>
<keyword evidence="3" id="KW-1185">Reference proteome</keyword>
<feature type="transmembrane region" description="Helical" evidence="1">
    <location>
        <begin position="282"/>
        <end position="305"/>
    </location>
</feature>
<dbReference type="InterPro" id="IPR026898">
    <property type="entry name" value="PrsW"/>
</dbReference>
<dbReference type="PANTHER" id="PTHR36844:SF1">
    <property type="entry name" value="PROTEASE PRSW"/>
    <property type="match status" value="1"/>
</dbReference>
<keyword evidence="2" id="KW-0645">Protease</keyword>
<reference evidence="2 3" key="1">
    <citation type="submission" date="2018-07" db="EMBL/GenBank/DDBJ databases">
        <title>Genomic Encyclopedia of Type Strains, Phase IV (KMG-IV): sequencing the most valuable type-strain genomes for metagenomic binning, comparative biology and taxonomic classification.</title>
        <authorList>
            <person name="Goeker M."/>
        </authorList>
    </citation>
    <scope>NUCLEOTIDE SEQUENCE [LARGE SCALE GENOMIC DNA]</scope>
    <source>
        <strain evidence="2 3">DSM 21352</strain>
    </source>
</reference>
<feature type="transmembrane region" description="Helical" evidence="1">
    <location>
        <begin position="100"/>
        <end position="120"/>
    </location>
</feature>
<dbReference type="PANTHER" id="PTHR36844">
    <property type="entry name" value="PROTEASE PRSW"/>
    <property type="match status" value="1"/>
</dbReference>
<feature type="transmembrane region" description="Helical" evidence="1">
    <location>
        <begin position="66"/>
        <end position="88"/>
    </location>
</feature>
<dbReference type="Pfam" id="PF13367">
    <property type="entry name" value="PrsW-protease"/>
    <property type="match status" value="1"/>
</dbReference>
<proteinExistence type="predicted"/>
<feature type="transmembrane region" description="Helical" evidence="1">
    <location>
        <begin position="39"/>
        <end position="60"/>
    </location>
</feature>
<feature type="transmembrane region" description="Helical" evidence="1">
    <location>
        <begin position="174"/>
        <end position="200"/>
    </location>
</feature>
<comment type="caution">
    <text evidence="2">The sequence shown here is derived from an EMBL/GenBank/DDBJ whole genome shotgun (WGS) entry which is preliminary data.</text>
</comment>
<evidence type="ECO:0000313" key="2">
    <source>
        <dbReference type="EMBL" id="RDI18599.1"/>
    </source>
</evidence>
<organism evidence="2 3">
    <name type="scientific">Pseudacidovorax intermedius</name>
    <dbReference type="NCBI Taxonomy" id="433924"/>
    <lineage>
        <taxon>Bacteria</taxon>
        <taxon>Pseudomonadati</taxon>
        <taxon>Pseudomonadota</taxon>
        <taxon>Betaproteobacteria</taxon>
        <taxon>Burkholderiales</taxon>
        <taxon>Comamonadaceae</taxon>
        <taxon>Pseudacidovorax</taxon>
    </lineage>
</organism>
<dbReference type="RefSeq" id="WP_114804624.1">
    <property type="nucleotide sequence ID" value="NZ_QQAV01000014.1"/>
</dbReference>
<dbReference type="OrthoDB" id="9785431at2"/>
<name>A0A370F8S7_9BURK</name>
<dbReference type="Proteomes" id="UP000255265">
    <property type="component" value="Unassembled WGS sequence"/>
</dbReference>
<protein>
    <submittedName>
        <fullName evidence="2">Protease prsW family protein</fullName>
    </submittedName>
</protein>
<dbReference type="GO" id="GO:0008233">
    <property type="term" value="F:peptidase activity"/>
    <property type="evidence" value="ECO:0007669"/>
    <property type="project" value="UniProtKB-KW"/>
</dbReference>
<feature type="transmembrane region" description="Helical" evidence="1">
    <location>
        <begin position="220"/>
        <end position="241"/>
    </location>
</feature>
<keyword evidence="2" id="KW-0378">Hydrolase</keyword>
<dbReference type="STRING" id="433924.NS331_23925"/>
<keyword evidence="1" id="KW-0812">Transmembrane</keyword>
<accession>A0A370F8S7</accession>
<keyword evidence="1" id="KW-1133">Transmembrane helix</keyword>
<sequence>MRPLVVPAAPSPPSAHEPKALARLQAFEAEEPFFQPRRAAFWLMVALLLLGLWSMGQLYLSGLRVVPVAALLATLAWALYARLFMAAFGAMDLLAQHRPAAYGLAFAWGGLAAPTLAAPANRAIQSLAAKQVSPEFAATWGPALAGPITEEFLKLAGVLLLVQMARRQFRTELSVLIVGAMAGLGFQVVENLAYTVRAAINFPLENQVYPVLWNLLSRGVLSGPWTHAAFSAVAAYGVAWYLRHTERSRPVRVGVAVACFGLAWAMHFVWNSPWLESWFPNSNLGVSLLMVTKGLPLLLAAVLIWRAATRETGAYLHAQAEALVPERDLLADDERERLGNPLERLRARRAIGREYGRRARRLKRRLQREQLRLVLKASIYGRGRRTLKNERRIRRLRETLGVLMEPRVGRLP</sequence>